<keyword evidence="4" id="KW-0540">Nuclease</keyword>
<feature type="domain" description="Peptidase A2" evidence="9">
    <location>
        <begin position="199"/>
        <end position="283"/>
    </location>
</feature>
<dbReference type="Gene3D" id="3.30.70.270">
    <property type="match status" value="2"/>
</dbReference>
<dbReference type="CDD" id="cd01647">
    <property type="entry name" value="RT_LTR"/>
    <property type="match status" value="1"/>
</dbReference>
<evidence type="ECO:0000256" key="8">
    <source>
        <dbReference type="SAM" id="MobiDB-lite"/>
    </source>
</evidence>
<dbReference type="InterPro" id="IPR050951">
    <property type="entry name" value="Retrovirus_Pol_polyprotein"/>
</dbReference>
<feature type="domain" description="Reverse transcriptase" evidence="10">
    <location>
        <begin position="305"/>
        <end position="564"/>
    </location>
</feature>
<dbReference type="GO" id="GO:0004519">
    <property type="term" value="F:endonuclease activity"/>
    <property type="evidence" value="ECO:0007669"/>
    <property type="project" value="UniProtKB-KW"/>
</dbReference>
<evidence type="ECO:0000256" key="2">
    <source>
        <dbReference type="ARBA" id="ARBA00022679"/>
    </source>
</evidence>
<evidence type="ECO:0000313" key="12">
    <source>
        <dbReference type="EMBL" id="KAF0722289.1"/>
    </source>
</evidence>
<dbReference type="Pfam" id="PF13975">
    <property type="entry name" value="gag-asp_proteas"/>
    <property type="match status" value="1"/>
</dbReference>
<dbReference type="GO" id="GO:0015074">
    <property type="term" value="P:DNA integration"/>
    <property type="evidence" value="ECO:0007669"/>
    <property type="project" value="InterPro"/>
</dbReference>
<dbReference type="Proteomes" id="UP000478052">
    <property type="component" value="Unassembled WGS sequence"/>
</dbReference>
<dbReference type="FunFam" id="3.30.70.270:FF:000026">
    <property type="entry name" value="Transposon Ty3-G Gag-Pol polyprotein"/>
    <property type="match status" value="1"/>
</dbReference>
<dbReference type="InterPro" id="IPR043128">
    <property type="entry name" value="Rev_trsase/Diguanyl_cyclase"/>
</dbReference>
<keyword evidence="3" id="KW-0548">Nucleotidyltransferase</keyword>
<dbReference type="InterPro" id="IPR041588">
    <property type="entry name" value="Integrase_H2C2"/>
</dbReference>
<dbReference type="InterPro" id="IPR021109">
    <property type="entry name" value="Peptidase_aspartic_dom_sf"/>
</dbReference>
<keyword evidence="7" id="KW-0695">RNA-directed DNA polymerase</keyword>
<dbReference type="InterPro" id="IPR036397">
    <property type="entry name" value="RNaseH_sf"/>
</dbReference>
<keyword evidence="13" id="KW-1185">Reference proteome</keyword>
<evidence type="ECO:0000256" key="6">
    <source>
        <dbReference type="ARBA" id="ARBA00022801"/>
    </source>
</evidence>
<dbReference type="EC" id="2.7.7.49" evidence="1"/>
<dbReference type="CDD" id="cd00303">
    <property type="entry name" value="retropepsin_like"/>
    <property type="match status" value="1"/>
</dbReference>
<dbReference type="SUPFAM" id="SSF50630">
    <property type="entry name" value="Acid proteases"/>
    <property type="match status" value="1"/>
</dbReference>
<protein>
    <recommendedName>
        <fullName evidence="1">RNA-directed DNA polymerase</fullName>
        <ecNumber evidence="1">2.7.7.49</ecNumber>
    </recommendedName>
</protein>
<organism evidence="12 13">
    <name type="scientific">Aphis craccivora</name>
    <name type="common">Cowpea aphid</name>
    <dbReference type="NCBI Taxonomy" id="307492"/>
    <lineage>
        <taxon>Eukaryota</taxon>
        <taxon>Metazoa</taxon>
        <taxon>Ecdysozoa</taxon>
        <taxon>Arthropoda</taxon>
        <taxon>Hexapoda</taxon>
        <taxon>Insecta</taxon>
        <taxon>Pterygota</taxon>
        <taxon>Neoptera</taxon>
        <taxon>Paraneoptera</taxon>
        <taxon>Hemiptera</taxon>
        <taxon>Sternorrhyncha</taxon>
        <taxon>Aphidomorpha</taxon>
        <taxon>Aphidoidea</taxon>
        <taxon>Aphididae</taxon>
        <taxon>Aphidini</taxon>
        <taxon>Aphis</taxon>
        <taxon>Aphis</taxon>
    </lineage>
</organism>
<dbReference type="EMBL" id="VUJU01009079">
    <property type="protein sequence ID" value="KAF0722289.1"/>
    <property type="molecule type" value="Genomic_DNA"/>
</dbReference>
<dbReference type="InterPro" id="IPR012337">
    <property type="entry name" value="RNaseH-like_sf"/>
</dbReference>
<proteinExistence type="predicted"/>
<dbReference type="Pfam" id="PF00078">
    <property type="entry name" value="RVT_1"/>
    <property type="match status" value="1"/>
</dbReference>
<dbReference type="Gene3D" id="3.10.10.10">
    <property type="entry name" value="HIV Type 1 Reverse Transcriptase, subunit A, domain 1"/>
    <property type="match status" value="2"/>
</dbReference>
<sequence>MDETQAINLITKHFPIAIQAYIQTTQEKKILNVWEKLGELENGYSKQAISDQQEEQCPAQRNRPLQRTNQTNSFNNRFGQTQRSKLNNQPLTTRQTNNLSQQGGNTTSNITTHGQQAQINTNFKKTIKQITLTEEINDDEEVEGDNTEDIDPKNYEQGTNLSELDTYELINEDDFDTATVQPELKGCPYVDIMIKEKKYEMLVDSGAEVSVISAKYEDKIRQDIHNIPTLPLVGMCIHLAVGEKPTKVTRQILIPTKIGEVTIHTPFIVVDNLNENGILGSDFLELNNATINYTQNKITLITAAGNTSLSIKNKTTKTSQLRVISTKSIKEPGTNKQIKTMQPQEQEYIDTLLERFHDVFRDTPGEAKGYECKIKLKDEIPVNQRPYPIPIAKLAAVEAEVEKMIRLGIIERSKSPYSIPIVPVFKKNECPIAIETILAKFNRVKFISTLDLRSGYWQIPLAKESRNSCSFLVNGRNYSYKRMPFGLNISGSEFQKCMDYILGPLLHTFVTIYVDDILITSESIEEHYEHIYTVLDRFKLHNITVNLEKCQFFRTEVKFLGHIISEKGTHMDPDKVETIKKFKRPTRIKEVQRYLGFINFYRRYIDKFANIIKPLIELTKKDRAWTWEEKHEQAFKRSKQVFINEVIIAYPDFTEPLYMNTDASNTAIGGELYQILPGNEHATLGFASRTLKAAETRYTTTEIEALALVYCCQKFRQYLIGHKVIILTDHHALTFIRNCRLTNGRLTRWTLALQEYQLEIRHIPGKQNIVADTLTRYPRMDDDRQEKKISINKIETQKYSTELKEMILEIGKWQENDSQIMKKYNKTNTHLTKKDGIIFSRNKSTDNWRVVIPLQIATKLTQETHEIMGHPGRYKTYHTLRETCIFKNMHKITAQITRSCDTCQRCKPINFNAKGQHTSHKPTEPFETVSIDLMGPLPTGRGGTHYILAILDTFSKFIRLYALKKATTKAIVNRIENDYIPNTGKPKSILTDNGTQFTATSWKKKLEELGIESKHSTKYHPQSNPVERYNREIGRLLRTYCHDQHTKWPNKLDQIEEWMNKLRSEVTELTPWEIIKNEIPNQPIKKLIKFPEQPPKKDKQEVIQLVASRIKNKANKYEAKNKTEKIKYTVGQQVLTKTHELSNAQNNEIKKLFHIFNGPHTITKIISNNTIEIPPKQVPIENAVPTSKPRLLVSQSEEQNNQSKKKKKPIRALIKDTKTLYITGQKLDTVKSSTDTMERILSERNTARKLAAENRRKLMEENKENLTALASVKAVRTDKRLAEEDEKQQNKKKHLSIIQWVTEVNAARHIQTDNWNRPSDFRMVTEESVHRYIPFEQQNVNLSVAFNYVKEMLAKYEPPKKKQKTLSTNTPLWHLSNNELRTALFRASIRRKQFLKN</sequence>
<dbReference type="PROSITE" id="PS50994">
    <property type="entry name" value="INTEGRASE"/>
    <property type="match status" value="1"/>
</dbReference>
<dbReference type="GO" id="GO:0003964">
    <property type="term" value="F:RNA-directed DNA polymerase activity"/>
    <property type="evidence" value="ECO:0007669"/>
    <property type="project" value="UniProtKB-KW"/>
</dbReference>
<evidence type="ECO:0000256" key="4">
    <source>
        <dbReference type="ARBA" id="ARBA00022722"/>
    </source>
</evidence>
<dbReference type="InterPro" id="IPR001584">
    <property type="entry name" value="Integrase_cat-core"/>
</dbReference>
<dbReference type="GO" id="GO:0042575">
    <property type="term" value="C:DNA polymerase complex"/>
    <property type="evidence" value="ECO:0007669"/>
    <property type="project" value="UniProtKB-ARBA"/>
</dbReference>
<reference evidence="12 13" key="1">
    <citation type="submission" date="2019-08" db="EMBL/GenBank/DDBJ databases">
        <title>Whole genome of Aphis craccivora.</title>
        <authorList>
            <person name="Voronova N.V."/>
            <person name="Shulinski R.S."/>
            <person name="Bandarenka Y.V."/>
            <person name="Zhorov D.G."/>
            <person name="Warner D."/>
        </authorList>
    </citation>
    <scope>NUCLEOTIDE SEQUENCE [LARGE SCALE GENOMIC DNA]</scope>
    <source>
        <strain evidence="12">180601</strain>
        <tissue evidence="12">Whole Body</tissue>
    </source>
</reference>
<dbReference type="InterPro" id="IPR041373">
    <property type="entry name" value="RT_RNaseH"/>
</dbReference>
<dbReference type="SUPFAM" id="SSF53098">
    <property type="entry name" value="Ribonuclease H-like"/>
    <property type="match status" value="1"/>
</dbReference>
<dbReference type="SUPFAM" id="SSF56672">
    <property type="entry name" value="DNA/RNA polymerases"/>
    <property type="match status" value="1"/>
</dbReference>
<dbReference type="InterPro" id="IPR043502">
    <property type="entry name" value="DNA/RNA_pol_sf"/>
</dbReference>
<feature type="compositionally biased region" description="Polar residues" evidence="8">
    <location>
        <begin position="63"/>
        <end position="115"/>
    </location>
</feature>
<dbReference type="PANTHER" id="PTHR37984">
    <property type="entry name" value="PROTEIN CBG26694"/>
    <property type="match status" value="1"/>
</dbReference>
<gene>
    <name evidence="12" type="ORF">FWK35_00033163</name>
</gene>
<dbReference type="GO" id="GO:0003676">
    <property type="term" value="F:nucleic acid binding"/>
    <property type="evidence" value="ECO:0007669"/>
    <property type="project" value="InterPro"/>
</dbReference>
<dbReference type="InterPro" id="IPR001995">
    <property type="entry name" value="Peptidase_A2_cat"/>
</dbReference>
<dbReference type="OrthoDB" id="7700898at2759"/>
<evidence type="ECO:0000256" key="5">
    <source>
        <dbReference type="ARBA" id="ARBA00022759"/>
    </source>
</evidence>
<feature type="domain" description="Integrase catalytic" evidence="11">
    <location>
        <begin position="921"/>
        <end position="1079"/>
    </location>
</feature>
<dbReference type="Gene3D" id="2.40.70.10">
    <property type="entry name" value="Acid Proteases"/>
    <property type="match status" value="1"/>
</dbReference>
<keyword evidence="2" id="KW-0808">Transferase</keyword>
<evidence type="ECO:0000256" key="7">
    <source>
        <dbReference type="ARBA" id="ARBA00022918"/>
    </source>
</evidence>
<keyword evidence="6" id="KW-0378">Hydrolase</keyword>
<keyword evidence="5" id="KW-0255">Endonuclease</keyword>
<evidence type="ECO:0000256" key="1">
    <source>
        <dbReference type="ARBA" id="ARBA00012493"/>
    </source>
</evidence>
<dbReference type="InterPro" id="IPR001969">
    <property type="entry name" value="Aspartic_peptidase_AS"/>
</dbReference>
<dbReference type="GO" id="GO:0006508">
    <property type="term" value="P:proteolysis"/>
    <property type="evidence" value="ECO:0007669"/>
    <property type="project" value="InterPro"/>
</dbReference>
<dbReference type="PROSITE" id="PS00141">
    <property type="entry name" value="ASP_PROTEASE"/>
    <property type="match status" value="1"/>
</dbReference>
<dbReference type="PANTHER" id="PTHR37984:SF5">
    <property type="entry name" value="PROTEIN NYNRIN-LIKE"/>
    <property type="match status" value="1"/>
</dbReference>
<dbReference type="Pfam" id="PF17921">
    <property type="entry name" value="Integrase_H2C2"/>
    <property type="match status" value="1"/>
</dbReference>
<dbReference type="FunFam" id="3.10.20.370:FF:000001">
    <property type="entry name" value="Retrovirus-related Pol polyprotein from transposon 17.6-like protein"/>
    <property type="match status" value="1"/>
</dbReference>
<name>A0A6G0W5F5_APHCR</name>
<evidence type="ECO:0000259" key="11">
    <source>
        <dbReference type="PROSITE" id="PS50994"/>
    </source>
</evidence>
<comment type="caution">
    <text evidence="12">The sequence shown here is derived from an EMBL/GenBank/DDBJ whole genome shotgun (WGS) entry which is preliminary data.</text>
</comment>
<dbReference type="PROSITE" id="PS50878">
    <property type="entry name" value="RT_POL"/>
    <property type="match status" value="1"/>
</dbReference>
<evidence type="ECO:0000259" key="9">
    <source>
        <dbReference type="PROSITE" id="PS50175"/>
    </source>
</evidence>
<dbReference type="Pfam" id="PF00665">
    <property type="entry name" value="rve"/>
    <property type="match status" value="1"/>
</dbReference>
<dbReference type="GO" id="GO:0004190">
    <property type="term" value="F:aspartic-type endopeptidase activity"/>
    <property type="evidence" value="ECO:0007669"/>
    <property type="project" value="InterPro"/>
</dbReference>
<dbReference type="CDD" id="cd09274">
    <property type="entry name" value="RNase_HI_RT_Ty3"/>
    <property type="match status" value="1"/>
</dbReference>
<dbReference type="Pfam" id="PF17917">
    <property type="entry name" value="RT_RNaseH"/>
    <property type="match status" value="1"/>
</dbReference>
<dbReference type="Gene3D" id="3.30.420.10">
    <property type="entry name" value="Ribonuclease H-like superfamily/Ribonuclease H"/>
    <property type="match status" value="1"/>
</dbReference>
<evidence type="ECO:0000256" key="3">
    <source>
        <dbReference type="ARBA" id="ARBA00022695"/>
    </source>
</evidence>
<feature type="region of interest" description="Disordered" evidence="8">
    <location>
        <begin position="47"/>
        <end position="115"/>
    </location>
</feature>
<evidence type="ECO:0000313" key="13">
    <source>
        <dbReference type="Proteomes" id="UP000478052"/>
    </source>
</evidence>
<dbReference type="PROSITE" id="PS50175">
    <property type="entry name" value="ASP_PROT_RETROV"/>
    <property type="match status" value="1"/>
</dbReference>
<dbReference type="InterPro" id="IPR000477">
    <property type="entry name" value="RT_dom"/>
</dbReference>
<dbReference type="Gene3D" id="1.10.340.70">
    <property type="match status" value="1"/>
</dbReference>
<evidence type="ECO:0000259" key="10">
    <source>
        <dbReference type="PROSITE" id="PS50878"/>
    </source>
</evidence>
<accession>A0A6G0W5F5</accession>